<evidence type="ECO:0000256" key="1">
    <source>
        <dbReference type="SAM" id="MobiDB-lite"/>
    </source>
</evidence>
<dbReference type="InterPro" id="IPR011047">
    <property type="entry name" value="Quinoprotein_ADH-like_sf"/>
</dbReference>
<comment type="caution">
    <text evidence="2">The sequence shown here is derived from an EMBL/GenBank/DDBJ whole genome shotgun (WGS) entry which is preliminary data.</text>
</comment>
<name>A0ABP8UP17_9ACTN</name>
<sequence length="192" mass="20327">MSDDSDDNYAPRPGLSAVSGDVVLVRFRDAIWPVDAGTGKPLSRWTAPQGVIMGILGRTIVAVTPGSAGPLVGGYDLACIWSREHGTKWFSCDIEDGTLFALGDGVAIIDPTTGKTVFQRLAARHDGSHPPPRAALYRLAATSWSSIGTASPATTEPVGGPPKPRTGLQDFPGEYSREVQQPSWSPSDVRGR</sequence>
<gene>
    <name evidence="2" type="ORF">GCM10023196_079860</name>
</gene>
<organism evidence="2 3">
    <name type="scientific">Actinoallomurus vinaceus</name>
    <dbReference type="NCBI Taxonomy" id="1080074"/>
    <lineage>
        <taxon>Bacteria</taxon>
        <taxon>Bacillati</taxon>
        <taxon>Actinomycetota</taxon>
        <taxon>Actinomycetes</taxon>
        <taxon>Streptosporangiales</taxon>
        <taxon>Thermomonosporaceae</taxon>
        <taxon>Actinoallomurus</taxon>
    </lineage>
</organism>
<proteinExistence type="predicted"/>
<reference evidence="3" key="1">
    <citation type="journal article" date="2019" name="Int. J. Syst. Evol. Microbiol.">
        <title>The Global Catalogue of Microorganisms (GCM) 10K type strain sequencing project: providing services to taxonomists for standard genome sequencing and annotation.</title>
        <authorList>
            <consortium name="The Broad Institute Genomics Platform"/>
            <consortium name="The Broad Institute Genome Sequencing Center for Infectious Disease"/>
            <person name="Wu L."/>
            <person name="Ma J."/>
        </authorList>
    </citation>
    <scope>NUCLEOTIDE SEQUENCE [LARGE SCALE GENOMIC DNA]</scope>
    <source>
        <strain evidence="3">JCM 17939</strain>
    </source>
</reference>
<evidence type="ECO:0000313" key="3">
    <source>
        <dbReference type="Proteomes" id="UP001501442"/>
    </source>
</evidence>
<keyword evidence="3" id="KW-1185">Reference proteome</keyword>
<dbReference type="SUPFAM" id="SSF50998">
    <property type="entry name" value="Quinoprotein alcohol dehydrogenase-like"/>
    <property type="match status" value="1"/>
</dbReference>
<evidence type="ECO:0000313" key="2">
    <source>
        <dbReference type="EMBL" id="GAA4635230.1"/>
    </source>
</evidence>
<dbReference type="EMBL" id="BAABHK010000015">
    <property type="protein sequence ID" value="GAA4635230.1"/>
    <property type="molecule type" value="Genomic_DNA"/>
</dbReference>
<dbReference type="Proteomes" id="UP001501442">
    <property type="component" value="Unassembled WGS sequence"/>
</dbReference>
<accession>A0ABP8UP17</accession>
<dbReference type="RefSeq" id="WP_345438196.1">
    <property type="nucleotide sequence ID" value="NZ_BAABHK010000015.1"/>
</dbReference>
<feature type="region of interest" description="Disordered" evidence="1">
    <location>
        <begin position="148"/>
        <end position="192"/>
    </location>
</feature>
<protein>
    <submittedName>
        <fullName evidence="2">Uncharacterized protein</fullName>
    </submittedName>
</protein>